<dbReference type="Proteomes" id="UP000814128">
    <property type="component" value="Unassembled WGS sequence"/>
</dbReference>
<sequence>MHAYVKRNLKTIQSIHNLTVYPNNVPIITSGVSAVPPGLFSQNVTGRVTPVGNFSGFGDNIEYFFALAPMPQTNAAGVAFYEAEIVEYVSGCANVASSVVYFHTGPVNNVTGGLLSPNAPTASLKQVAFWRFDDAGLVTHYDAWIPTLQLWVSATSGINYADPLVQEGLVAQQLCPQIQQRCTGANEQYPDVETCVADLSQKPFGSFDEAWGDNNVCRLIHLILTVVRPDVHCPHVGPLGGNGPDNFKCVNISFNDPSYYTNDDILFSGEDFRC</sequence>
<reference evidence="1" key="1">
    <citation type="submission" date="2021-02" db="EMBL/GenBank/DDBJ databases">
        <authorList>
            <consortium name="DOE Joint Genome Institute"/>
            <person name="Ahrendt S."/>
            <person name="Looney B.P."/>
            <person name="Miyauchi S."/>
            <person name="Morin E."/>
            <person name="Drula E."/>
            <person name="Courty P.E."/>
            <person name="Chicoki N."/>
            <person name="Fauchery L."/>
            <person name="Kohler A."/>
            <person name="Kuo A."/>
            <person name="Labutti K."/>
            <person name="Pangilinan J."/>
            <person name="Lipzen A."/>
            <person name="Riley R."/>
            <person name="Andreopoulos W."/>
            <person name="He G."/>
            <person name="Johnson J."/>
            <person name="Barry K.W."/>
            <person name="Grigoriev I.V."/>
            <person name="Nagy L."/>
            <person name="Hibbett D."/>
            <person name="Henrissat B."/>
            <person name="Matheny P.B."/>
            <person name="Labbe J."/>
            <person name="Martin F."/>
        </authorList>
    </citation>
    <scope>NUCLEOTIDE SEQUENCE</scope>
    <source>
        <strain evidence="1">EC-137</strain>
    </source>
</reference>
<dbReference type="EMBL" id="MU273592">
    <property type="protein sequence ID" value="KAI0031128.1"/>
    <property type="molecule type" value="Genomic_DNA"/>
</dbReference>
<proteinExistence type="predicted"/>
<reference evidence="1" key="2">
    <citation type="journal article" date="2022" name="New Phytol.">
        <title>Evolutionary transition to the ectomycorrhizal habit in the genomes of a hyperdiverse lineage of mushroom-forming fungi.</title>
        <authorList>
            <person name="Looney B."/>
            <person name="Miyauchi S."/>
            <person name="Morin E."/>
            <person name="Drula E."/>
            <person name="Courty P.E."/>
            <person name="Kohler A."/>
            <person name="Kuo A."/>
            <person name="LaButti K."/>
            <person name="Pangilinan J."/>
            <person name="Lipzen A."/>
            <person name="Riley R."/>
            <person name="Andreopoulos W."/>
            <person name="He G."/>
            <person name="Johnson J."/>
            <person name="Nolan M."/>
            <person name="Tritt A."/>
            <person name="Barry K.W."/>
            <person name="Grigoriev I.V."/>
            <person name="Nagy L.G."/>
            <person name="Hibbett D."/>
            <person name="Henrissat B."/>
            <person name="Matheny P.B."/>
            <person name="Labbe J."/>
            <person name="Martin F.M."/>
        </authorList>
    </citation>
    <scope>NUCLEOTIDE SEQUENCE</scope>
    <source>
        <strain evidence="1">EC-137</strain>
    </source>
</reference>
<evidence type="ECO:0000313" key="1">
    <source>
        <dbReference type="EMBL" id="KAI0031128.1"/>
    </source>
</evidence>
<protein>
    <submittedName>
        <fullName evidence="1">Uncharacterized protein</fullName>
    </submittedName>
</protein>
<keyword evidence="2" id="KW-1185">Reference proteome</keyword>
<name>A0ACB8QHT0_9AGAM</name>
<accession>A0ACB8QHT0</accession>
<evidence type="ECO:0000313" key="2">
    <source>
        <dbReference type="Proteomes" id="UP000814128"/>
    </source>
</evidence>
<comment type="caution">
    <text evidence="1">The sequence shown here is derived from an EMBL/GenBank/DDBJ whole genome shotgun (WGS) entry which is preliminary data.</text>
</comment>
<gene>
    <name evidence="1" type="ORF">K488DRAFT_52754</name>
</gene>
<organism evidence="1 2">
    <name type="scientific">Vararia minispora EC-137</name>
    <dbReference type="NCBI Taxonomy" id="1314806"/>
    <lineage>
        <taxon>Eukaryota</taxon>
        <taxon>Fungi</taxon>
        <taxon>Dikarya</taxon>
        <taxon>Basidiomycota</taxon>
        <taxon>Agaricomycotina</taxon>
        <taxon>Agaricomycetes</taxon>
        <taxon>Russulales</taxon>
        <taxon>Lachnocladiaceae</taxon>
        <taxon>Vararia</taxon>
    </lineage>
</organism>